<dbReference type="Proteomes" id="UP000650833">
    <property type="component" value="Unassembled WGS sequence"/>
</dbReference>
<comment type="cofactor">
    <cofactor evidence="1">
        <name>a divalent metal cation</name>
        <dbReference type="ChEBI" id="CHEBI:60240"/>
    </cofactor>
</comment>
<keyword evidence="2" id="KW-0479">Metal-binding</keyword>
<name>A0A8H7RD61_9FUNG</name>
<comment type="caution">
    <text evidence="4">The sequence shown here is derived from an EMBL/GenBank/DDBJ whole genome shotgun (WGS) entry which is preliminary data.</text>
</comment>
<dbReference type="AlphaFoldDB" id="A0A8H7RD61"/>
<reference evidence="4" key="1">
    <citation type="submission" date="2020-12" db="EMBL/GenBank/DDBJ databases">
        <title>Metabolic potential, ecology and presence of endohyphal bacteria is reflected in genomic diversity of Mucoromycotina.</title>
        <authorList>
            <person name="Muszewska A."/>
            <person name="Okrasinska A."/>
            <person name="Steczkiewicz K."/>
            <person name="Drgas O."/>
            <person name="Orlowska M."/>
            <person name="Perlinska-Lenart U."/>
            <person name="Aleksandrzak-Piekarczyk T."/>
            <person name="Szatraj K."/>
            <person name="Zielenkiewicz U."/>
            <person name="Pilsyk S."/>
            <person name="Malc E."/>
            <person name="Mieczkowski P."/>
            <person name="Kruszewska J.S."/>
            <person name="Biernat P."/>
            <person name="Pawlowska J."/>
        </authorList>
    </citation>
    <scope>NUCLEOTIDE SEQUENCE</scope>
    <source>
        <strain evidence="4">CBS 226.32</strain>
    </source>
</reference>
<dbReference type="InterPro" id="IPR027806">
    <property type="entry name" value="HARBI1_dom"/>
</dbReference>
<feature type="domain" description="DDE Tnp4" evidence="3">
    <location>
        <begin position="86"/>
        <end position="161"/>
    </location>
</feature>
<dbReference type="OrthoDB" id="2276543at2759"/>
<sequence>MGKTTVKQDIIDILRVREVSRAEKTKKFVKIVDLVNHMNDMSLVTDHKDLPQQRKPESQREIQLSTRNLEEKFDKFIEKHPGTKYLDKIESQRDEYVIGDSAYKRERWCCIPVKKSLLDGGLSFSDEMKFNSYLLHARVHVEHCLAALKGRLASLEELRITVNSRDNVRKMDR</sequence>
<evidence type="ECO:0000313" key="4">
    <source>
        <dbReference type="EMBL" id="KAG2207451.1"/>
    </source>
</evidence>
<keyword evidence="5" id="KW-1185">Reference proteome</keyword>
<evidence type="ECO:0000256" key="2">
    <source>
        <dbReference type="ARBA" id="ARBA00022723"/>
    </source>
</evidence>
<dbReference type="Pfam" id="PF13359">
    <property type="entry name" value="DDE_Tnp_4"/>
    <property type="match status" value="1"/>
</dbReference>
<organism evidence="4 5">
    <name type="scientific">Mucor plumbeus</name>
    <dbReference type="NCBI Taxonomy" id="97098"/>
    <lineage>
        <taxon>Eukaryota</taxon>
        <taxon>Fungi</taxon>
        <taxon>Fungi incertae sedis</taxon>
        <taxon>Mucoromycota</taxon>
        <taxon>Mucoromycotina</taxon>
        <taxon>Mucoromycetes</taxon>
        <taxon>Mucorales</taxon>
        <taxon>Mucorineae</taxon>
        <taxon>Mucoraceae</taxon>
        <taxon>Mucor</taxon>
    </lineage>
</organism>
<gene>
    <name evidence="4" type="ORF">INT46_007218</name>
</gene>
<evidence type="ECO:0000313" key="5">
    <source>
        <dbReference type="Proteomes" id="UP000650833"/>
    </source>
</evidence>
<accession>A0A8H7RD61</accession>
<dbReference type="GO" id="GO:0046872">
    <property type="term" value="F:metal ion binding"/>
    <property type="evidence" value="ECO:0007669"/>
    <property type="project" value="UniProtKB-KW"/>
</dbReference>
<evidence type="ECO:0000256" key="1">
    <source>
        <dbReference type="ARBA" id="ARBA00001968"/>
    </source>
</evidence>
<dbReference type="EMBL" id="JAEPRC010000128">
    <property type="protein sequence ID" value="KAG2207451.1"/>
    <property type="molecule type" value="Genomic_DNA"/>
</dbReference>
<proteinExistence type="predicted"/>
<evidence type="ECO:0000259" key="3">
    <source>
        <dbReference type="Pfam" id="PF13359"/>
    </source>
</evidence>
<protein>
    <recommendedName>
        <fullName evidence="3">DDE Tnp4 domain-containing protein</fullName>
    </recommendedName>
</protein>